<evidence type="ECO:0000256" key="1">
    <source>
        <dbReference type="ARBA" id="ARBA00023125"/>
    </source>
</evidence>
<sequence length="125" mass="13647">MAKRTEVKLLDDLTGGDADETVAFGLDGTHYEIDLSKENADKLRGILDLYMRAGRKVTPRGPAAARRAAKARTGNGAHESQDKAIRAWAESEGKPLPARGRIRRSVVDEYNTRASRRPPAAVFSS</sequence>
<evidence type="ECO:0000256" key="2">
    <source>
        <dbReference type="SAM" id="MobiDB-lite"/>
    </source>
</evidence>
<feature type="compositionally biased region" description="Low complexity" evidence="2">
    <location>
        <begin position="60"/>
        <end position="77"/>
    </location>
</feature>
<dbReference type="InterPro" id="IPR036625">
    <property type="entry name" value="E3-bd_dom_sf"/>
</dbReference>
<evidence type="ECO:0000313" key="5">
    <source>
        <dbReference type="EMBL" id="GIF75649.1"/>
    </source>
</evidence>
<dbReference type="EMBL" id="BONE01000046">
    <property type="protein sequence ID" value="GIF75649.1"/>
    <property type="molecule type" value="Genomic_DNA"/>
</dbReference>
<proteinExistence type="predicted"/>
<dbReference type="RefSeq" id="WP_203716505.1">
    <property type="nucleotide sequence ID" value="NZ_BONE01000046.1"/>
</dbReference>
<feature type="domain" description="Lsr2 DNA-binding" evidence="4">
    <location>
        <begin position="80"/>
        <end position="111"/>
    </location>
</feature>
<feature type="region of interest" description="Disordered" evidence="2">
    <location>
        <begin position="57"/>
        <end position="82"/>
    </location>
</feature>
<gene>
    <name evidence="5" type="ORF">Asi02nite_51670</name>
</gene>
<dbReference type="InterPro" id="IPR042261">
    <property type="entry name" value="Lsr2-like_dimerization"/>
</dbReference>
<comment type="caution">
    <text evidence="5">The sequence shown here is derived from an EMBL/GenBank/DDBJ whole genome shotgun (WGS) entry which is preliminary data.</text>
</comment>
<keyword evidence="6" id="KW-1185">Reference proteome</keyword>
<evidence type="ECO:0000259" key="4">
    <source>
        <dbReference type="Pfam" id="PF23359"/>
    </source>
</evidence>
<dbReference type="InterPro" id="IPR024412">
    <property type="entry name" value="Lsr2_dim_dom"/>
</dbReference>
<dbReference type="InterPro" id="IPR055370">
    <property type="entry name" value="Lsr2_DNA-bd"/>
</dbReference>
<name>A0ABQ4CWI1_9ACTN</name>
<dbReference type="Pfam" id="PF11774">
    <property type="entry name" value="Lsr2"/>
    <property type="match status" value="1"/>
</dbReference>
<feature type="domain" description="Lsr2 dimerization" evidence="3">
    <location>
        <begin position="1"/>
        <end position="57"/>
    </location>
</feature>
<dbReference type="Gene3D" id="3.30.60.230">
    <property type="entry name" value="Lsr2, dimerization domain"/>
    <property type="match status" value="1"/>
</dbReference>
<evidence type="ECO:0000259" key="3">
    <source>
        <dbReference type="Pfam" id="PF11774"/>
    </source>
</evidence>
<organism evidence="5 6">
    <name type="scientific">Asanoa siamensis</name>
    <dbReference type="NCBI Taxonomy" id="926357"/>
    <lineage>
        <taxon>Bacteria</taxon>
        <taxon>Bacillati</taxon>
        <taxon>Actinomycetota</taxon>
        <taxon>Actinomycetes</taxon>
        <taxon>Micromonosporales</taxon>
        <taxon>Micromonosporaceae</taxon>
        <taxon>Asanoa</taxon>
    </lineage>
</organism>
<dbReference type="Proteomes" id="UP000604117">
    <property type="component" value="Unassembled WGS sequence"/>
</dbReference>
<accession>A0ABQ4CWI1</accession>
<protein>
    <submittedName>
        <fullName evidence="5">Lsr2 family protein</fullName>
    </submittedName>
</protein>
<dbReference type="Gene3D" id="4.10.320.10">
    <property type="entry name" value="E3-binding domain"/>
    <property type="match status" value="1"/>
</dbReference>
<dbReference type="Pfam" id="PF23359">
    <property type="entry name" value="Lsr2_DNA-bd"/>
    <property type="match status" value="1"/>
</dbReference>
<evidence type="ECO:0000313" key="6">
    <source>
        <dbReference type="Proteomes" id="UP000604117"/>
    </source>
</evidence>
<reference evidence="5 6" key="1">
    <citation type="submission" date="2021-01" db="EMBL/GenBank/DDBJ databases">
        <title>Whole genome shotgun sequence of Asanoa siamensis NBRC 107932.</title>
        <authorList>
            <person name="Komaki H."/>
            <person name="Tamura T."/>
        </authorList>
    </citation>
    <scope>NUCLEOTIDE SEQUENCE [LARGE SCALE GENOMIC DNA]</scope>
    <source>
        <strain evidence="5 6">NBRC 107932</strain>
    </source>
</reference>
<keyword evidence="1" id="KW-0238">DNA-binding</keyword>